<comment type="similarity">
    <text evidence="2">Belongs to the lin-54 family.</text>
</comment>
<feature type="region of interest" description="Disordered" evidence="4">
    <location>
        <begin position="1"/>
        <end position="26"/>
    </location>
</feature>
<dbReference type="InterPro" id="IPR028307">
    <property type="entry name" value="Lin-54_fam"/>
</dbReference>
<evidence type="ECO:0000256" key="1">
    <source>
        <dbReference type="ARBA" id="ARBA00004123"/>
    </source>
</evidence>
<dbReference type="GO" id="GO:0006355">
    <property type="term" value="P:regulation of DNA-templated transcription"/>
    <property type="evidence" value="ECO:0007669"/>
    <property type="project" value="TreeGrafter"/>
</dbReference>
<dbReference type="EMBL" id="BLLK01000056">
    <property type="protein sequence ID" value="GFH56862.1"/>
    <property type="molecule type" value="Genomic_DNA"/>
</dbReference>
<protein>
    <recommendedName>
        <fullName evidence="5">CRC domain-containing protein</fullName>
    </recommendedName>
</protein>
<evidence type="ECO:0000313" key="6">
    <source>
        <dbReference type="EMBL" id="GFH56862.1"/>
    </source>
</evidence>
<feature type="compositionally biased region" description="Basic and acidic residues" evidence="4">
    <location>
        <begin position="496"/>
        <end position="508"/>
    </location>
</feature>
<feature type="domain" description="CRC" evidence="5">
    <location>
        <begin position="35"/>
        <end position="247"/>
    </location>
</feature>
<keyword evidence="7" id="KW-1185">Reference proteome</keyword>
<feature type="compositionally biased region" description="Low complexity" evidence="4">
    <location>
        <begin position="12"/>
        <end position="25"/>
    </location>
</feature>
<reference evidence="6 7" key="1">
    <citation type="journal article" date="2021" name="Sci. Rep.">
        <title>The genome of the diatom Chaetoceros tenuissimus carries an ancient integrated fragment of an extant virus.</title>
        <authorList>
            <person name="Hongo Y."/>
            <person name="Kimura K."/>
            <person name="Takaki Y."/>
            <person name="Yoshida Y."/>
            <person name="Baba S."/>
            <person name="Kobayashi G."/>
            <person name="Nagasaki K."/>
            <person name="Hano T."/>
            <person name="Tomaru Y."/>
        </authorList>
    </citation>
    <scope>NUCLEOTIDE SEQUENCE [LARGE SCALE GENOMIC DNA]</scope>
    <source>
        <strain evidence="6 7">NIES-3715</strain>
    </source>
</reference>
<dbReference type="InterPro" id="IPR033467">
    <property type="entry name" value="Tesmin/TSO1-like_CXC"/>
</dbReference>
<feature type="compositionally biased region" description="Polar residues" evidence="4">
    <location>
        <begin position="509"/>
        <end position="556"/>
    </location>
</feature>
<evidence type="ECO:0000256" key="3">
    <source>
        <dbReference type="ARBA" id="ARBA00023242"/>
    </source>
</evidence>
<dbReference type="GO" id="GO:0005634">
    <property type="term" value="C:nucleus"/>
    <property type="evidence" value="ECO:0007669"/>
    <property type="project" value="UniProtKB-SubCell"/>
</dbReference>
<comment type="caution">
    <text evidence="6">The sequence shown here is derived from an EMBL/GenBank/DDBJ whole genome shotgun (WGS) entry which is preliminary data.</text>
</comment>
<feature type="compositionally biased region" description="Polar residues" evidence="4">
    <location>
        <begin position="445"/>
        <end position="471"/>
    </location>
</feature>
<evidence type="ECO:0000313" key="7">
    <source>
        <dbReference type="Proteomes" id="UP001054902"/>
    </source>
</evidence>
<dbReference type="AlphaFoldDB" id="A0AAD3D2V7"/>
<feature type="compositionally biased region" description="Polar residues" evidence="4">
    <location>
        <begin position="1"/>
        <end position="11"/>
    </location>
</feature>
<feature type="region of interest" description="Disordered" evidence="4">
    <location>
        <begin position="493"/>
        <end position="565"/>
    </location>
</feature>
<name>A0AAD3D2V7_9STRA</name>
<comment type="subcellular location">
    <subcellularLocation>
        <location evidence="1">Nucleus</location>
    </subcellularLocation>
</comment>
<dbReference type="PROSITE" id="PS51634">
    <property type="entry name" value="CRC"/>
    <property type="match status" value="1"/>
</dbReference>
<sequence>MSAEESNPTNLSTEDSTSPSTGPPSDLVRILLSNETPGCTCKKSRCLKLYCQCFAVSALCDSKCKCASCKNILEREKDIARARSNVLYRNPRAFENKFSHGGVNKPVRKLPSIHRGFQDMQRAVVVGGGGVMNGPNPMQMHPHPQAMQHPRNYPQNSHSNMHTHPQQFNMMHNMQMQRPYEYGMGNMVNKQAMMMGQVMEKDNSDIAHKSGCKCRKSFCVKKYCECYQNGVKCGANCRCIDCKNQGNGSEVGYVSMASGANHANVSVANIASRASNGMPSHNTMTSGANMANGTNIASRPNAHASFARNINILPNSNATTSTSHHNNNNNQALVNNNFNARRASFEHHSSHTHYPSSSLPSSYKNQLLRRLSSGSIKENFPTQERLRQVSAVNAVAVDGSSSSALRSVYTMPASHPHLIKSTAFANNSLNASTSIDSAEETVISGTSSKLTQGSFDTKESATTMSSISATKKSSKPDGLAIMAALAMAELAGGSMESKRPRTSMEHSDTMTAKKQRFSTSSTKSTEYPTQQLTRSESTSSSPDNSIADTDSFQVPNENYHPDAVSPAKFHMQLAVKAAMEMRNVNKPRNLGLDNAFQATSISRNKLPKSLSFRKICSTCGRSRSDHGEYSFGNKCIIDQCGKCGLHKDVHSSAGTQMGFYCNLAEKGVNVNMAKVEAYHRYIQDLAAMSKLRKEMSKSAARNGSLNGYQY</sequence>
<dbReference type="PANTHER" id="PTHR12446">
    <property type="entry name" value="TESMIN/TSO1-RELATED"/>
    <property type="match status" value="1"/>
</dbReference>
<evidence type="ECO:0000259" key="5">
    <source>
        <dbReference type="PROSITE" id="PS51634"/>
    </source>
</evidence>
<gene>
    <name evidence="6" type="ORF">CTEN210_13338</name>
</gene>
<evidence type="ECO:0000256" key="4">
    <source>
        <dbReference type="SAM" id="MobiDB-lite"/>
    </source>
</evidence>
<proteinExistence type="inferred from homology"/>
<accession>A0AAD3D2V7</accession>
<dbReference type="InterPro" id="IPR005172">
    <property type="entry name" value="CRC"/>
</dbReference>
<feature type="region of interest" description="Disordered" evidence="4">
    <location>
        <begin position="445"/>
        <end position="473"/>
    </location>
</feature>
<evidence type="ECO:0000256" key="2">
    <source>
        <dbReference type="ARBA" id="ARBA00007267"/>
    </source>
</evidence>
<dbReference type="SMART" id="SM01114">
    <property type="entry name" value="CXC"/>
    <property type="match status" value="2"/>
</dbReference>
<dbReference type="Pfam" id="PF03638">
    <property type="entry name" value="TCR"/>
    <property type="match status" value="2"/>
</dbReference>
<dbReference type="PANTHER" id="PTHR12446:SF34">
    <property type="entry name" value="PROTEIN LIN-54 HOMOLOG"/>
    <property type="match status" value="1"/>
</dbReference>
<organism evidence="6 7">
    <name type="scientific">Chaetoceros tenuissimus</name>
    <dbReference type="NCBI Taxonomy" id="426638"/>
    <lineage>
        <taxon>Eukaryota</taxon>
        <taxon>Sar</taxon>
        <taxon>Stramenopiles</taxon>
        <taxon>Ochrophyta</taxon>
        <taxon>Bacillariophyta</taxon>
        <taxon>Coscinodiscophyceae</taxon>
        <taxon>Chaetocerotophycidae</taxon>
        <taxon>Chaetocerotales</taxon>
        <taxon>Chaetocerotaceae</taxon>
        <taxon>Chaetoceros</taxon>
    </lineage>
</organism>
<keyword evidence="3" id="KW-0539">Nucleus</keyword>
<dbReference type="Proteomes" id="UP001054902">
    <property type="component" value="Unassembled WGS sequence"/>
</dbReference>